<accession>A0A9W7FQ84</accession>
<dbReference type="InterPro" id="IPR028226">
    <property type="entry name" value="LIN37"/>
</dbReference>
<dbReference type="Proteomes" id="UP001165122">
    <property type="component" value="Unassembled WGS sequence"/>
</dbReference>
<dbReference type="AlphaFoldDB" id="A0A9W7FQ84"/>
<proteinExistence type="predicted"/>
<protein>
    <submittedName>
        <fullName evidence="2">Uncharacterized protein</fullName>
    </submittedName>
</protein>
<evidence type="ECO:0000313" key="2">
    <source>
        <dbReference type="EMBL" id="GMI16273.1"/>
    </source>
</evidence>
<dbReference type="EMBL" id="BRXW01000248">
    <property type="protein sequence ID" value="GMI16273.1"/>
    <property type="molecule type" value="Genomic_DNA"/>
</dbReference>
<evidence type="ECO:0000313" key="3">
    <source>
        <dbReference type="Proteomes" id="UP001165122"/>
    </source>
</evidence>
<keyword evidence="3" id="KW-1185">Reference proteome</keyword>
<evidence type="ECO:0000256" key="1">
    <source>
        <dbReference type="SAM" id="MobiDB-lite"/>
    </source>
</evidence>
<dbReference type="GO" id="GO:0017053">
    <property type="term" value="C:transcription repressor complex"/>
    <property type="evidence" value="ECO:0007669"/>
    <property type="project" value="InterPro"/>
</dbReference>
<feature type="region of interest" description="Disordered" evidence="1">
    <location>
        <begin position="91"/>
        <end position="111"/>
    </location>
</feature>
<feature type="compositionally biased region" description="Basic residues" evidence="1">
    <location>
        <begin position="1"/>
        <end position="23"/>
    </location>
</feature>
<organism evidence="2 3">
    <name type="scientific">Triparma laevis f. longispina</name>
    <dbReference type="NCBI Taxonomy" id="1714387"/>
    <lineage>
        <taxon>Eukaryota</taxon>
        <taxon>Sar</taxon>
        <taxon>Stramenopiles</taxon>
        <taxon>Ochrophyta</taxon>
        <taxon>Bolidophyceae</taxon>
        <taxon>Parmales</taxon>
        <taxon>Triparmaceae</taxon>
        <taxon>Triparma</taxon>
    </lineage>
</organism>
<dbReference type="Pfam" id="PF15306">
    <property type="entry name" value="LIN37"/>
    <property type="match status" value="1"/>
</dbReference>
<sequence>MPPKGSKKQPAKTKKKKSRKSPPPRKLQCDDLSLLASKITSKTSPIFHILDRRVNLDAVPADTSMYDLARRWVWDDPYRVIPGVDLTKSTTKSRRDIDEVREADPEEKVPKPPYQLKPVSDQINKFKNLPNSNFLLASLLQEHVKRAVEVRRKDVKRIRRLNKRAALRQQGRKYV</sequence>
<gene>
    <name evidence="2" type="ORF">TrLO_g11930</name>
</gene>
<reference evidence="3" key="1">
    <citation type="journal article" date="2023" name="Commun. Biol.">
        <title>Genome analysis of Parmales, the sister group of diatoms, reveals the evolutionary specialization of diatoms from phago-mixotrophs to photoautotrophs.</title>
        <authorList>
            <person name="Ban H."/>
            <person name="Sato S."/>
            <person name="Yoshikawa S."/>
            <person name="Yamada K."/>
            <person name="Nakamura Y."/>
            <person name="Ichinomiya M."/>
            <person name="Sato N."/>
            <person name="Blanc-Mathieu R."/>
            <person name="Endo H."/>
            <person name="Kuwata A."/>
            <person name="Ogata H."/>
        </authorList>
    </citation>
    <scope>NUCLEOTIDE SEQUENCE [LARGE SCALE GENOMIC DNA]</scope>
    <source>
        <strain evidence="3">NIES 3700</strain>
    </source>
</reference>
<dbReference type="OrthoDB" id="207143at2759"/>
<comment type="caution">
    <text evidence="2">The sequence shown here is derived from an EMBL/GenBank/DDBJ whole genome shotgun (WGS) entry which is preliminary data.</text>
</comment>
<feature type="compositionally biased region" description="Basic and acidic residues" evidence="1">
    <location>
        <begin position="93"/>
        <end position="110"/>
    </location>
</feature>
<name>A0A9W7FQ84_9STRA</name>
<feature type="region of interest" description="Disordered" evidence="1">
    <location>
        <begin position="1"/>
        <end position="30"/>
    </location>
</feature>